<accession>A0A813FYX8</accession>
<dbReference type="AlphaFoldDB" id="A0A813FYX8"/>
<protein>
    <submittedName>
        <fullName evidence="2">Uncharacterized protein</fullName>
    </submittedName>
</protein>
<organism evidence="2 3">
    <name type="scientific">Polarella glacialis</name>
    <name type="common">Dinoflagellate</name>
    <dbReference type="NCBI Taxonomy" id="89957"/>
    <lineage>
        <taxon>Eukaryota</taxon>
        <taxon>Sar</taxon>
        <taxon>Alveolata</taxon>
        <taxon>Dinophyceae</taxon>
        <taxon>Suessiales</taxon>
        <taxon>Suessiaceae</taxon>
        <taxon>Polarella</taxon>
    </lineage>
</organism>
<feature type="transmembrane region" description="Helical" evidence="1">
    <location>
        <begin position="40"/>
        <end position="60"/>
    </location>
</feature>
<evidence type="ECO:0000256" key="1">
    <source>
        <dbReference type="SAM" id="Phobius"/>
    </source>
</evidence>
<dbReference type="EMBL" id="CAJNNV010025668">
    <property type="protein sequence ID" value="CAE8615612.1"/>
    <property type="molecule type" value="Genomic_DNA"/>
</dbReference>
<dbReference type="OrthoDB" id="10258744at2759"/>
<evidence type="ECO:0000313" key="3">
    <source>
        <dbReference type="Proteomes" id="UP000654075"/>
    </source>
</evidence>
<keyword evidence="1" id="KW-0472">Membrane</keyword>
<keyword evidence="3" id="KW-1185">Reference proteome</keyword>
<reference evidence="2" key="1">
    <citation type="submission" date="2021-02" db="EMBL/GenBank/DDBJ databases">
        <authorList>
            <person name="Dougan E. K."/>
            <person name="Rhodes N."/>
            <person name="Thang M."/>
            <person name="Chan C."/>
        </authorList>
    </citation>
    <scope>NUCLEOTIDE SEQUENCE</scope>
</reference>
<proteinExistence type="predicted"/>
<sequence length="196" mass="21073">MQRAPSARSNVRCLRQCRPSDPGRDLSANLEDFGPVVDNVVSLGLVSTILFVAFCLWYAVAKDQVWKQAKSAGLEVVRAQAMLDEAAQREPGSAEVAAARSELQRAKASFVELRKWKVGPFEVELMPKVKEMAGATGHHPSALRNRAPILAELQKLLPPDVAGLALELASSSGAHVEVFQGFGGSRATAMRQGPIS</sequence>
<name>A0A813FYX8_POLGL</name>
<keyword evidence="1" id="KW-1133">Transmembrane helix</keyword>
<comment type="caution">
    <text evidence="2">The sequence shown here is derived from an EMBL/GenBank/DDBJ whole genome shotgun (WGS) entry which is preliminary data.</text>
</comment>
<keyword evidence="1" id="KW-0812">Transmembrane</keyword>
<dbReference type="Proteomes" id="UP000654075">
    <property type="component" value="Unassembled WGS sequence"/>
</dbReference>
<evidence type="ECO:0000313" key="2">
    <source>
        <dbReference type="EMBL" id="CAE8615612.1"/>
    </source>
</evidence>
<gene>
    <name evidence="2" type="ORF">PGLA1383_LOCUS33328</name>
</gene>